<proteinExistence type="predicted"/>
<keyword evidence="2" id="KW-1185">Reference proteome</keyword>
<organism evidence="1 2">
    <name type="scientific">Mycobacterium shimoidei</name>
    <dbReference type="NCBI Taxonomy" id="29313"/>
    <lineage>
        <taxon>Bacteria</taxon>
        <taxon>Bacillati</taxon>
        <taxon>Actinomycetota</taxon>
        <taxon>Actinomycetes</taxon>
        <taxon>Mycobacteriales</taxon>
        <taxon>Mycobacteriaceae</taxon>
        <taxon>Mycobacterium</taxon>
    </lineage>
</organism>
<dbReference type="AlphaFoldDB" id="A0A375Z674"/>
<reference evidence="1 2" key="1">
    <citation type="submission" date="2018-05" db="EMBL/GenBank/DDBJ databases">
        <authorList>
            <consortium name="IHU Genomes"/>
        </authorList>
    </citation>
    <scope>NUCLEOTIDE SEQUENCE [LARGE SCALE GENOMIC DNA]</scope>
    <source>
        <strain evidence="1 2">P7336</strain>
    </source>
</reference>
<dbReference type="EMBL" id="UEGW01000001">
    <property type="protein sequence ID" value="SRX96410.1"/>
    <property type="molecule type" value="Genomic_DNA"/>
</dbReference>
<sequence length="71" mass="6902">MGPSQLPACTASNTAVSSSADSVYSVLNEFHAPAAASNGPGPGPVLSSAECTSGGCAIQIGAVIDSLPQPW</sequence>
<gene>
    <name evidence="1" type="ORF">MSP7336_04688</name>
</gene>
<dbReference type="Proteomes" id="UP000252015">
    <property type="component" value="Unassembled WGS sequence"/>
</dbReference>
<accession>A0A375Z674</accession>
<evidence type="ECO:0000313" key="2">
    <source>
        <dbReference type="Proteomes" id="UP000252015"/>
    </source>
</evidence>
<name>A0A375Z674_MYCSH</name>
<protein>
    <submittedName>
        <fullName evidence="1">Uncharacterized protein</fullName>
    </submittedName>
</protein>
<evidence type="ECO:0000313" key="1">
    <source>
        <dbReference type="EMBL" id="SRX96410.1"/>
    </source>
</evidence>